<dbReference type="InterPro" id="IPR055178">
    <property type="entry name" value="RsdA/BaiN/AoA(So)-like_dom"/>
</dbReference>
<dbReference type="Pfam" id="PF03486">
    <property type="entry name" value="HI0933_like"/>
    <property type="match status" value="2"/>
</dbReference>
<dbReference type="InterPro" id="IPR036188">
    <property type="entry name" value="FAD/NAD-bd_sf"/>
</dbReference>
<dbReference type="EMBL" id="CP019082">
    <property type="protein sequence ID" value="APW63394.1"/>
    <property type="molecule type" value="Genomic_DNA"/>
</dbReference>
<protein>
    <submittedName>
        <fullName evidence="6">Thiazole biosynthetic enzyme</fullName>
        <ecNumber evidence="6">5.3.1.29</ecNumber>
    </submittedName>
</protein>
<dbReference type="SUPFAM" id="SSF51905">
    <property type="entry name" value="FAD/NAD(P)-binding domain"/>
    <property type="match status" value="1"/>
</dbReference>
<feature type="domain" description="RsdA/BaiN/AoA(So)-like Rossmann fold-like" evidence="4">
    <location>
        <begin position="15"/>
        <end position="69"/>
    </location>
</feature>
<dbReference type="InterPro" id="IPR004792">
    <property type="entry name" value="BaiN-like"/>
</dbReference>
<dbReference type="EC" id="5.3.1.29" evidence="6"/>
<dbReference type="PANTHER" id="PTHR42887">
    <property type="entry name" value="OS12G0638800 PROTEIN"/>
    <property type="match status" value="1"/>
</dbReference>
<dbReference type="Proteomes" id="UP000186309">
    <property type="component" value="Chromosome"/>
</dbReference>
<feature type="domain" description="RsdA/BaiN/AoA(So)-like insert" evidence="5">
    <location>
        <begin position="229"/>
        <end position="391"/>
    </location>
</feature>
<evidence type="ECO:0000259" key="5">
    <source>
        <dbReference type="Pfam" id="PF22780"/>
    </source>
</evidence>
<proteinExistence type="predicted"/>
<dbReference type="Gene3D" id="3.50.50.60">
    <property type="entry name" value="FAD/NAD(P)-binding domain"/>
    <property type="match status" value="1"/>
</dbReference>
<dbReference type="RefSeq" id="WP_210405641.1">
    <property type="nucleotide sequence ID" value="NZ_CP019082.1"/>
</dbReference>
<comment type="cofactor">
    <cofactor evidence="1">
        <name>FAD</name>
        <dbReference type="ChEBI" id="CHEBI:57692"/>
    </cofactor>
</comment>
<gene>
    <name evidence="6" type="ORF">BSF38_04961</name>
</gene>
<keyword evidence="6" id="KW-0413">Isomerase</keyword>
<name>A0A1U7CWS9_9BACT</name>
<dbReference type="NCBIfam" id="TIGR00275">
    <property type="entry name" value="aminoacetone oxidase family FAD-binding enzyme"/>
    <property type="match status" value="1"/>
</dbReference>
<dbReference type="STRING" id="1387353.BSF38_04961"/>
<evidence type="ECO:0000256" key="1">
    <source>
        <dbReference type="ARBA" id="ARBA00001974"/>
    </source>
</evidence>
<sequence length="450" mass="48024">MTTAEPLDRSDQQYDVAVLGAGAAGLVAAIRAAECGARVVLVEKNRRAGVKILMSGGTRCNITNARGLRRLEAVSGPIDPAFDPAQRRGTRAIQDAFGAGGPFLGHALRRLDVDQTVRMFESEGLAVKIEGNGKLFPVSDRAVDVLEALTRRLERSGAELRCLSPVRSVERRNAEDGESAGFRIVLAEGSIDARRVILAVGGKSYPGCGTTGDGYAVAQAFGHTLIDPRPALVPLRIVPEWPLTLKGLTLSDVVASVHGPSGPPLQQRREAVLFTHFGLSGPAILDVSRAVARYDGSDRLELRLDLRPGVSREELDERLQTATRQGRSSVSSILSADLAHRLADCLLDVCGVPRTRIGPDLSRSERLRIVQALKGLALPITDTLGFEKAEVTSGGVHLAEVDPRTLESRLVLGFHLCGEVLNLDGLIGGYNFQAAWSTGWLAGESASMPS</sequence>
<keyword evidence="3" id="KW-0274">FAD</keyword>
<accession>A0A1U7CWS9</accession>
<dbReference type="Gene3D" id="2.40.30.10">
    <property type="entry name" value="Translation factors"/>
    <property type="match status" value="1"/>
</dbReference>
<dbReference type="InterPro" id="IPR023166">
    <property type="entry name" value="BaiN-like_dom_sf"/>
</dbReference>
<dbReference type="Pfam" id="PF22780">
    <property type="entry name" value="HI0933_like_1st"/>
    <property type="match status" value="1"/>
</dbReference>
<evidence type="ECO:0000256" key="3">
    <source>
        <dbReference type="ARBA" id="ARBA00022827"/>
    </source>
</evidence>
<evidence type="ECO:0000256" key="2">
    <source>
        <dbReference type="ARBA" id="ARBA00022630"/>
    </source>
</evidence>
<dbReference type="PANTHER" id="PTHR42887:SF2">
    <property type="entry name" value="OS12G0638800 PROTEIN"/>
    <property type="match status" value="1"/>
</dbReference>
<dbReference type="GO" id="GO:0043917">
    <property type="term" value="F:ribose 1,5-bisphosphate isomerase activity"/>
    <property type="evidence" value="ECO:0007669"/>
    <property type="project" value="UniProtKB-EC"/>
</dbReference>
<dbReference type="Gene3D" id="1.10.8.260">
    <property type="entry name" value="HI0933 insert domain-like"/>
    <property type="match status" value="1"/>
</dbReference>
<keyword evidence="2" id="KW-0285">Flavoprotein</keyword>
<dbReference type="SUPFAM" id="SSF160996">
    <property type="entry name" value="HI0933 insert domain-like"/>
    <property type="match status" value="1"/>
</dbReference>
<evidence type="ECO:0000259" key="4">
    <source>
        <dbReference type="Pfam" id="PF03486"/>
    </source>
</evidence>
<reference evidence="7" key="1">
    <citation type="submission" date="2016-12" db="EMBL/GenBank/DDBJ databases">
        <title>Comparative genomics of four Isosphaeraceae planctomycetes: a common pool of plasmids and glycoside hydrolase genes.</title>
        <authorList>
            <person name="Ivanova A."/>
        </authorList>
    </citation>
    <scope>NUCLEOTIDE SEQUENCE [LARGE SCALE GENOMIC DNA]</scope>
    <source>
        <strain evidence="7">PX4</strain>
    </source>
</reference>
<dbReference type="InterPro" id="IPR057661">
    <property type="entry name" value="RsdA/BaiN/AoA(So)_Rossmann"/>
</dbReference>
<feature type="domain" description="RsdA/BaiN/AoA(So)-like Rossmann fold-like" evidence="4">
    <location>
        <begin position="93"/>
        <end position="444"/>
    </location>
</feature>
<evidence type="ECO:0000313" key="7">
    <source>
        <dbReference type="Proteomes" id="UP000186309"/>
    </source>
</evidence>
<evidence type="ECO:0000313" key="6">
    <source>
        <dbReference type="EMBL" id="APW63394.1"/>
    </source>
</evidence>
<keyword evidence="7" id="KW-1185">Reference proteome</keyword>
<organism evidence="6 7">
    <name type="scientific">Paludisphaera borealis</name>
    <dbReference type="NCBI Taxonomy" id="1387353"/>
    <lineage>
        <taxon>Bacteria</taxon>
        <taxon>Pseudomonadati</taxon>
        <taxon>Planctomycetota</taxon>
        <taxon>Planctomycetia</taxon>
        <taxon>Isosphaerales</taxon>
        <taxon>Isosphaeraceae</taxon>
        <taxon>Paludisphaera</taxon>
    </lineage>
</organism>
<dbReference type="AlphaFoldDB" id="A0A1U7CWS9"/>
<dbReference type="KEGG" id="pbor:BSF38_04961"/>